<dbReference type="PANTHER" id="PTHR23268">
    <property type="entry name" value="T-CELL RECEPTOR BETA CHAIN"/>
    <property type="match status" value="1"/>
</dbReference>
<dbReference type="InterPro" id="IPR013106">
    <property type="entry name" value="Ig_V-set"/>
</dbReference>
<evidence type="ECO:0000259" key="3">
    <source>
        <dbReference type="PROSITE" id="PS50835"/>
    </source>
</evidence>
<name>A0A8C3HG02_CHRPI</name>
<dbReference type="InterPro" id="IPR013783">
    <property type="entry name" value="Ig-like_fold"/>
</dbReference>
<protein>
    <recommendedName>
        <fullName evidence="3">Ig-like domain-containing protein</fullName>
    </recommendedName>
</protein>
<proteinExistence type="predicted"/>
<feature type="domain" description="Ig-like" evidence="3">
    <location>
        <begin position="23"/>
        <end position="111"/>
    </location>
</feature>
<dbReference type="InterPro" id="IPR007110">
    <property type="entry name" value="Ig-like_dom"/>
</dbReference>
<dbReference type="Ensembl" id="ENSCPBT00000020790.1">
    <property type="protein sequence ID" value="ENSCPBP00000017589.1"/>
    <property type="gene ID" value="ENSCPBG00000012883.1"/>
</dbReference>
<dbReference type="PROSITE" id="PS50835">
    <property type="entry name" value="IG_LIKE"/>
    <property type="match status" value="1"/>
</dbReference>
<reference evidence="4" key="2">
    <citation type="submission" date="2025-09" db="UniProtKB">
        <authorList>
            <consortium name="Ensembl"/>
        </authorList>
    </citation>
    <scope>IDENTIFICATION</scope>
</reference>
<dbReference type="InterPro" id="IPR036179">
    <property type="entry name" value="Ig-like_dom_sf"/>
</dbReference>
<dbReference type="SUPFAM" id="SSF48726">
    <property type="entry name" value="Immunoglobulin"/>
    <property type="match status" value="1"/>
</dbReference>
<keyword evidence="5" id="KW-1185">Reference proteome</keyword>
<evidence type="ECO:0000313" key="4">
    <source>
        <dbReference type="Ensembl" id="ENSCPBP00000017589.1"/>
    </source>
</evidence>
<dbReference type="PANTHER" id="PTHR23268:SF28">
    <property type="entry name" value="T CELL RECEPTOR BETA VARIABLE 19"/>
    <property type="match status" value="1"/>
</dbReference>
<sequence length="122" mass="14202">DSNSLVCTDAGLTQTPNLILATGQTAHLRCEQTDEHYIMYWYWLQQRKGLQLIYSSVINSVQDNRFSMVRDNDRHCTLQIDLLKTRDSALYFCATSHTLLQNLEADRQKLDLGLKIYYLGWL</sequence>
<organism evidence="4 5">
    <name type="scientific">Chrysemys picta bellii</name>
    <name type="common">Western painted turtle</name>
    <name type="synonym">Emys bellii</name>
    <dbReference type="NCBI Taxonomy" id="8478"/>
    <lineage>
        <taxon>Eukaryota</taxon>
        <taxon>Metazoa</taxon>
        <taxon>Chordata</taxon>
        <taxon>Craniata</taxon>
        <taxon>Vertebrata</taxon>
        <taxon>Euteleostomi</taxon>
        <taxon>Archelosauria</taxon>
        <taxon>Testudinata</taxon>
        <taxon>Testudines</taxon>
        <taxon>Cryptodira</taxon>
        <taxon>Durocryptodira</taxon>
        <taxon>Testudinoidea</taxon>
        <taxon>Emydidae</taxon>
        <taxon>Chrysemys</taxon>
    </lineage>
</organism>
<dbReference type="GO" id="GO:0002376">
    <property type="term" value="P:immune system process"/>
    <property type="evidence" value="ECO:0007669"/>
    <property type="project" value="UniProtKB-KW"/>
</dbReference>
<reference evidence="4" key="1">
    <citation type="submission" date="2025-08" db="UniProtKB">
        <authorList>
            <consortium name="Ensembl"/>
        </authorList>
    </citation>
    <scope>IDENTIFICATION</scope>
</reference>
<dbReference type="Gene3D" id="2.60.40.10">
    <property type="entry name" value="Immunoglobulins"/>
    <property type="match status" value="1"/>
</dbReference>
<dbReference type="Proteomes" id="UP000694380">
    <property type="component" value="Unplaced"/>
</dbReference>
<dbReference type="GeneTree" id="ENSGT00940000178888"/>
<evidence type="ECO:0000313" key="5">
    <source>
        <dbReference type="Proteomes" id="UP000694380"/>
    </source>
</evidence>
<dbReference type="SMART" id="SM00406">
    <property type="entry name" value="IGv"/>
    <property type="match status" value="1"/>
</dbReference>
<dbReference type="InterPro" id="IPR050413">
    <property type="entry name" value="TCR_beta_variable"/>
</dbReference>
<evidence type="ECO:0000256" key="1">
    <source>
        <dbReference type="ARBA" id="ARBA00022729"/>
    </source>
</evidence>
<dbReference type="AlphaFoldDB" id="A0A8C3HG02"/>
<keyword evidence="1" id="KW-0732">Signal</keyword>
<dbReference type="OMA" id="YFQNEAQ"/>
<accession>A0A8C3HG02</accession>
<evidence type="ECO:0000256" key="2">
    <source>
        <dbReference type="ARBA" id="ARBA00022859"/>
    </source>
</evidence>
<keyword evidence="2" id="KW-0391">Immunity</keyword>
<dbReference type="GO" id="GO:0005886">
    <property type="term" value="C:plasma membrane"/>
    <property type="evidence" value="ECO:0007669"/>
    <property type="project" value="TreeGrafter"/>
</dbReference>
<dbReference type="Pfam" id="PF07686">
    <property type="entry name" value="V-set"/>
    <property type="match status" value="1"/>
</dbReference>
<dbReference type="GO" id="GO:0007166">
    <property type="term" value="P:cell surface receptor signaling pathway"/>
    <property type="evidence" value="ECO:0007669"/>
    <property type="project" value="TreeGrafter"/>
</dbReference>